<evidence type="ECO:0000313" key="2">
    <source>
        <dbReference type="EMBL" id="MFC3324734.1"/>
    </source>
</evidence>
<evidence type="ECO:0000313" key="3">
    <source>
        <dbReference type="Proteomes" id="UP001595648"/>
    </source>
</evidence>
<gene>
    <name evidence="2" type="ORF">ACFOJ9_23635</name>
</gene>
<reference evidence="3" key="1">
    <citation type="journal article" date="2019" name="Int. J. Syst. Evol. Microbiol.">
        <title>The Global Catalogue of Microorganisms (GCM) 10K type strain sequencing project: providing services to taxonomists for standard genome sequencing and annotation.</title>
        <authorList>
            <consortium name="The Broad Institute Genomics Platform"/>
            <consortium name="The Broad Institute Genome Sequencing Center for Infectious Disease"/>
            <person name="Wu L."/>
            <person name="Ma J."/>
        </authorList>
    </citation>
    <scope>NUCLEOTIDE SEQUENCE [LARGE SCALE GENOMIC DNA]</scope>
    <source>
        <strain evidence="3">ICMP 19515</strain>
    </source>
</reference>
<dbReference type="Pfam" id="PF04224">
    <property type="entry name" value="DUF417"/>
    <property type="match status" value="2"/>
</dbReference>
<dbReference type="PANTHER" id="PTHR40106:SF1">
    <property type="entry name" value="INNER MEMBRANE PROTEIN RCLC"/>
    <property type="match status" value="1"/>
</dbReference>
<feature type="transmembrane region" description="Helical" evidence="1">
    <location>
        <begin position="151"/>
        <end position="168"/>
    </location>
</feature>
<keyword evidence="1" id="KW-0472">Membrane</keyword>
<feature type="transmembrane region" description="Helical" evidence="1">
    <location>
        <begin position="72"/>
        <end position="98"/>
    </location>
</feature>
<sequence length="173" mass="18131">MTDLKSTDSDRPVARALRSSLLAQTAKVVRAGRIIAFAGVVLPLLLIGGMKFTAVEIEALKPLISLTPWLAWMYPAFGEAGTSYVLGIVEIATALLLLASPWSAIAGIIGGAMASLTFLVTSSIMLAFPIWEATLGFPALGPAGQFLIKDIALLGVSLVVLGDSLARLDHVNE</sequence>
<keyword evidence="1" id="KW-1133">Transmembrane helix</keyword>
<keyword evidence="3" id="KW-1185">Reference proteome</keyword>
<dbReference type="Proteomes" id="UP001595648">
    <property type="component" value="Unassembled WGS sequence"/>
</dbReference>
<comment type="caution">
    <text evidence="2">The sequence shown here is derived from an EMBL/GenBank/DDBJ whole genome shotgun (WGS) entry which is preliminary data.</text>
</comment>
<keyword evidence="1" id="KW-0812">Transmembrane</keyword>
<name>A0ABV7MUG9_9HYPH</name>
<dbReference type="EMBL" id="JBHRVD010000001">
    <property type="protein sequence ID" value="MFC3324734.1"/>
    <property type="molecule type" value="Genomic_DNA"/>
</dbReference>
<dbReference type="PANTHER" id="PTHR40106">
    <property type="entry name" value="INNER MEMBRANE PROTEIN RCLC"/>
    <property type="match status" value="1"/>
</dbReference>
<protein>
    <submittedName>
        <fullName evidence="2">YkgB family protein</fullName>
    </submittedName>
</protein>
<organism evidence="2 3">
    <name type="scientific">Mesorhizobium cantuariense</name>
    <dbReference type="NCBI Taxonomy" id="1300275"/>
    <lineage>
        <taxon>Bacteria</taxon>
        <taxon>Pseudomonadati</taxon>
        <taxon>Pseudomonadota</taxon>
        <taxon>Alphaproteobacteria</taxon>
        <taxon>Hyphomicrobiales</taxon>
        <taxon>Phyllobacteriaceae</taxon>
        <taxon>Mesorhizobium</taxon>
    </lineage>
</organism>
<dbReference type="InterPro" id="IPR007339">
    <property type="entry name" value="RclC-like"/>
</dbReference>
<feature type="transmembrane region" description="Helical" evidence="1">
    <location>
        <begin position="34"/>
        <end position="52"/>
    </location>
</feature>
<feature type="transmembrane region" description="Helical" evidence="1">
    <location>
        <begin position="105"/>
        <end position="131"/>
    </location>
</feature>
<accession>A0ABV7MUG9</accession>
<evidence type="ECO:0000256" key="1">
    <source>
        <dbReference type="SAM" id="Phobius"/>
    </source>
</evidence>
<proteinExistence type="predicted"/>
<dbReference type="RefSeq" id="WP_378981825.1">
    <property type="nucleotide sequence ID" value="NZ_JBHRVD010000001.1"/>
</dbReference>